<dbReference type="EMBL" id="JADINB010000141">
    <property type="protein sequence ID" value="MBO8429574.1"/>
    <property type="molecule type" value="Genomic_DNA"/>
</dbReference>
<comment type="caution">
    <text evidence="2">The sequence shown here is derived from an EMBL/GenBank/DDBJ whole genome shotgun (WGS) entry which is preliminary data.</text>
</comment>
<dbReference type="Proteomes" id="UP000823635">
    <property type="component" value="Unassembled WGS sequence"/>
</dbReference>
<keyword evidence="1" id="KW-0732">Signal</keyword>
<dbReference type="PROSITE" id="PS51257">
    <property type="entry name" value="PROKAR_LIPOPROTEIN"/>
    <property type="match status" value="1"/>
</dbReference>
<evidence type="ECO:0000313" key="3">
    <source>
        <dbReference type="Proteomes" id="UP000823635"/>
    </source>
</evidence>
<name>A0A9D9GYL6_9BACT</name>
<accession>A0A9D9GYL6</accession>
<reference evidence="2" key="2">
    <citation type="journal article" date="2021" name="PeerJ">
        <title>Extensive microbial diversity within the chicken gut microbiome revealed by metagenomics and culture.</title>
        <authorList>
            <person name="Gilroy R."/>
            <person name="Ravi A."/>
            <person name="Getino M."/>
            <person name="Pursley I."/>
            <person name="Horton D.L."/>
            <person name="Alikhan N.F."/>
            <person name="Baker D."/>
            <person name="Gharbi K."/>
            <person name="Hall N."/>
            <person name="Watson M."/>
            <person name="Adriaenssens E.M."/>
            <person name="Foster-Nyarko E."/>
            <person name="Jarju S."/>
            <person name="Secka A."/>
            <person name="Antonio M."/>
            <person name="Oren A."/>
            <person name="Chaudhuri R.R."/>
            <person name="La Ragione R."/>
            <person name="Hildebrand F."/>
            <person name="Pallen M.J."/>
        </authorList>
    </citation>
    <scope>NUCLEOTIDE SEQUENCE</scope>
    <source>
        <strain evidence="2">15467</strain>
    </source>
</reference>
<feature type="chain" id="PRO_5039391172" evidence="1">
    <location>
        <begin position="20"/>
        <end position="335"/>
    </location>
</feature>
<protein>
    <submittedName>
        <fullName evidence="2">DUF5119 domain-containing protein</fullName>
    </submittedName>
</protein>
<gene>
    <name evidence="2" type="ORF">IAC68_06570</name>
</gene>
<feature type="signal peptide" evidence="1">
    <location>
        <begin position="1"/>
        <end position="19"/>
    </location>
</feature>
<evidence type="ECO:0000256" key="1">
    <source>
        <dbReference type="SAM" id="SignalP"/>
    </source>
</evidence>
<dbReference type="AlphaFoldDB" id="A0A9D9GYL6"/>
<dbReference type="InterPro" id="IPR033410">
    <property type="entry name" value="DUF5119"/>
</dbReference>
<evidence type="ECO:0000313" key="2">
    <source>
        <dbReference type="EMBL" id="MBO8429574.1"/>
    </source>
</evidence>
<organism evidence="2 3">
    <name type="scientific">Candidatus Egerieousia excrementavium</name>
    <dbReference type="NCBI Taxonomy" id="2840778"/>
    <lineage>
        <taxon>Bacteria</taxon>
        <taxon>Pseudomonadati</taxon>
        <taxon>Bacteroidota</taxon>
        <taxon>Bacteroidia</taxon>
        <taxon>Bacteroidales</taxon>
        <taxon>Candidatus Egerieousia</taxon>
    </lineage>
</organism>
<sequence length="335" mass="37241">MRKTVYNSLLILCAALVLAGCRKDLCYDHDIHGLKVRTVLYPQWELEWEYEHGIDWDAQWDSKQFLHEYEEFTPEKATGIAAFVYHEDGTNTENHLPAEGGELPMSEGLKSLLFYNDDTRYIIFSDLSSSATATATTRTRTRSTFSELHAGERTVNAPDILFGEWIEEHHAELTAEPVPLNITMQPLVYTYLVRYEFESGLEHVAMARGAIAGMAESVYLRGGVTSSQSATILFDCSLTDFGAEAEVTSFGVPDFNPETDSRAEGKFGLNLEVRMKNGQFKTFEFDITEQVAGQPRGGVITVSGLEISDSEAGTGSGFDVTVEGWGEFQDIVLPL</sequence>
<dbReference type="Pfam" id="PF17145">
    <property type="entry name" value="DUF5119"/>
    <property type="match status" value="1"/>
</dbReference>
<reference evidence="2" key="1">
    <citation type="submission" date="2020-10" db="EMBL/GenBank/DDBJ databases">
        <authorList>
            <person name="Gilroy R."/>
        </authorList>
    </citation>
    <scope>NUCLEOTIDE SEQUENCE</scope>
    <source>
        <strain evidence="2">15467</strain>
    </source>
</reference>
<proteinExistence type="predicted"/>